<dbReference type="EMBL" id="JADWDJ010000024">
    <property type="protein sequence ID" value="KAG5260754.1"/>
    <property type="molecule type" value="Genomic_DNA"/>
</dbReference>
<dbReference type="Pfam" id="PF00169">
    <property type="entry name" value="PH"/>
    <property type="match status" value="1"/>
</dbReference>
<dbReference type="PANTHER" id="PTHR45899">
    <property type="entry name" value="RHO GTPASE ACTIVATING PROTEIN AT 15B, ISOFORM C"/>
    <property type="match status" value="1"/>
</dbReference>
<dbReference type="InterPro" id="IPR038508">
    <property type="entry name" value="ArfGAP_dom_sf"/>
</dbReference>
<dbReference type="Gene3D" id="1.10.150.50">
    <property type="entry name" value="Transcription Factor, Ets-1"/>
    <property type="match status" value="1"/>
</dbReference>
<proteinExistence type="predicted"/>
<dbReference type="InterPro" id="IPR037278">
    <property type="entry name" value="ARFGAP/RecO"/>
</dbReference>
<feature type="domain" description="Arf-GAP" evidence="6">
    <location>
        <begin position="699"/>
        <end position="833"/>
    </location>
</feature>
<comment type="caution">
    <text evidence="9">The sequence shown here is derived from an EMBL/GenBank/DDBJ whole genome shotgun (WGS) entry which is preliminary data.</text>
</comment>
<dbReference type="InterPro" id="IPR008936">
    <property type="entry name" value="Rho_GTPase_activation_prot"/>
</dbReference>
<dbReference type="InterPro" id="IPR000159">
    <property type="entry name" value="RA_dom"/>
</dbReference>
<evidence type="ECO:0000259" key="4">
    <source>
        <dbReference type="PROSITE" id="PS50003"/>
    </source>
</evidence>
<evidence type="ECO:0008006" key="11">
    <source>
        <dbReference type="Google" id="ProtNLM"/>
    </source>
</evidence>
<feature type="domain" description="PH" evidence="4">
    <location>
        <begin position="925"/>
        <end position="1024"/>
    </location>
</feature>
<protein>
    <recommendedName>
        <fullName evidence="11">Arf-GAP with Rho-GAP domain, ANK repeat and PH domain-containing protein 2</fullName>
    </recommendedName>
</protein>
<evidence type="ECO:0000313" key="9">
    <source>
        <dbReference type="EMBL" id="KAG5260754.1"/>
    </source>
</evidence>
<dbReference type="Pfam" id="PF01412">
    <property type="entry name" value="ArfGap"/>
    <property type="match status" value="1"/>
</dbReference>
<keyword evidence="1" id="KW-0343">GTPase activation</keyword>
<feature type="compositionally biased region" description="Low complexity" evidence="3">
    <location>
        <begin position="460"/>
        <end position="472"/>
    </location>
</feature>
<dbReference type="Pfam" id="PF00788">
    <property type="entry name" value="RA"/>
    <property type="match status" value="1"/>
</dbReference>
<feature type="compositionally biased region" description="Polar residues" evidence="3">
    <location>
        <begin position="334"/>
        <end position="354"/>
    </location>
</feature>
<dbReference type="InterPro" id="IPR001660">
    <property type="entry name" value="SAM"/>
</dbReference>
<feature type="compositionally biased region" description="Low complexity" evidence="3">
    <location>
        <begin position="182"/>
        <end position="231"/>
    </location>
</feature>
<dbReference type="InterPro" id="IPR011993">
    <property type="entry name" value="PH-like_dom_sf"/>
</dbReference>
<dbReference type="GO" id="GO:0005096">
    <property type="term" value="F:GTPase activator activity"/>
    <property type="evidence" value="ECO:0007669"/>
    <property type="project" value="UniProtKB-KW"/>
</dbReference>
<feature type="domain" description="SAM" evidence="5">
    <location>
        <begin position="18"/>
        <end position="82"/>
    </location>
</feature>
<feature type="compositionally biased region" description="Basic residues" evidence="3">
    <location>
        <begin position="308"/>
        <end position="317"/>
    </location>
</feature>
<dbReference type="Gene3D" id="1.10.220.150">
    <property type="entry name" value="Arf GTPase activating protein"/>
    <property type="match status" value="1"/>
</dbReference>
<dbReference type="PRINTS" id="PR00405">
    <property type="entry name" value="REVINTRACTNG"/>
</dbReference>
<keyword evidence="2" id="KW-0862">Zinc</keyword>
<dbReference type="SMART" id="SM00324">
    <property type="entry name" value="RhoGAP"/>
    <property type="match status" value="1"/>
</dbReference>
<dbReference type="Pfam" id="PF00620">
    <property type="entry name" value="RhoGAP"/>
    <property type="match status" value="1"/>
</dbReference>
<evidence type="ECO:0000259" key="5">
    <source>
        <dbReference type="PROSITE" id="PS50105"/>
    </source>
</evidence>
<dbReference type="SUPFAM" id="SSF50729">
    <property type="entry name" value="PH domain-like"/>
    <property type="match status" value="4"/>
</dbReference>
<sequence length="1793" mass="198407">MDPDGVGPSWDTPPSSPVPAEDLVDWLCSLHLPQYAALFAMAGLRSLAELRGLTAERLQAVADFPTGHRRRMLCSLEALGLDKPPEERAGAGGVVEAEAASRALADTAGHSSLGPSRRRPVPVPRTRHVFLKNRKRGASCHTLQAAPPGTMTAAMNTGSSMTLPGRSRACPGDVLQEPSPPGTFSNSSSSSLTVPRSMPGTRSISPSSVSGSTHSTSSSESLSFSSNSLPSDLENVLEQPTPSSAISTSSSPDSAPSSLLDIPPSSQLDFLTPLDNVQGDFLMVDNDIYEMEPMPQPPSVPLGQRNTRSYRLRHRPVPKLPEQDRTPKYPWNVSAKSTDPSPSQTPSGNNSQQKAPLERKVSVISPYGEVYLYNNPGDKEDGGAKEQVVTEIKEKLKQKRHRKKQPKQNEQRPGSKDQQVAPDPVPVAVEGVDDRNRAEEEEDADYSTVQGFLEPPRLAGQSGQRSPRSPSPANLSTPAPSQGQPPGAEVAAISSVPVSSAVPPVRADENDVYTEPLDALPGPARVELPEDVESAISPYACFYGGPRAALKTGWLDKLSPQGNRVFQKRWVKFDGENLTYYNNDKGTDRSGWPCCRRPWTPCPCVPQRPPQGAASRCGPLELRGHKGRVYVCLLGTRVRLCKTEQDFSAGLAIAVVELTSACVKHVERRGFEINTPFKTFCFTAESERERDEWVEAVQECIVETLSDYEVAEKIWYNEANRNCADCCAPNPEWASINLVVVICKKCAAQHRFLGPSISQVRSLKLDSSIWSNELVELFLEVGNKNANSFWAATLSPEDELHMGASAEQRATFHRRKYRQRMYRHALEGLSSQDDLNKALCAAVVLPDVLRTMALVFSGADVMCATGDPGHSTPYLLAQKAAQRLQMEFLYHNKLSDFPKLEQVCEGSCPADIPSFMDGFLYCSITSASKATLDRRGREDMVRRWCTLEGGFLSYYESEKIATATGRVEISEMTSLAINRHETMTGSGAVFTFEMYLPTEKVLVLGAETAETHKDWACAVSKCFLPVEAESILRRDCELIGRLYYKEGHDLYHWRVGWFGLEGSDLYFCSLEGEAEEGVLQLKRLQEITVSTHVEGEEKIQVLLMVESGRTVYIHGHSRLNFTLWHAAIQQAAGTDGRALGNQQLSKNDIPIVVDSCIAFVTQYGLCHEGIYQKSGDATRVSQLLDDFRRDARNVKLRAQDHLLGDVTDTLKAFLAQSEDALLTKELYPYWVSALDEEDEECRVQKYSTFIRSLPQINRSTLKALLQHLYRIQSCSHINQMSAGRLASVLSSCLFQTEGQREQECRVVEDLISNYVQLFTVNEEQVKQMEKENSFITRWKDSTQFSPAGDLIFEVYLEKKEPETCCIVKVSPTMHSVELASCTLGMKGLKGMDEELWTTYEVLDNGELERPLHYKEKILEQVLEWSSLEDPSSAFLIVKKFPVAKLPHARAEKLKDSMKGEQVKFKDGSSKLLSGNKFQDRYLMLRDKKLVLYKDMKSTKPEREVPLKSVKCYLGVRRKMKAPSSWGFTVFTEKQQWYFCCDSKESRLDWVTCIIRSKHGSDFWPKDDVEWGVSCPSDIRQRAVSAVGRGPVKTTNPPETKRKASLNIYGGDMKPSIGPMETIHQRNAALIAQSLKQKELPGVPDARHKMADKETNQADLTTNMEFGGKSQADSAQKTTGGAKPNLPEPRNKMVPSGAKQPNSKPQIPAGGGHHQPVANQRPTKMTAAKEKQQDPTRAHYSPRALLPLAGGVPHGLAQQKKVLLGTAGGQLPPNLLSELSTVLSKTGRSPKDES</sequence>
<evidence type="ECO:0000256" key="1">
    <source>
        <dbReference type="ARBA" id="ARBA00022468"/>
    </source>
</evidence>
<keyword evidence="10" id="KW-1185">Reference proteome</keyword>
<evidence type="ECO:0000256" key="3">
    <source>
        <dbReference type="SAM" id="MobiDB-lite"/>
    </source>
</evidence>
<feature type="compositionally biased region" description="Low complexity" evidence="3">
    <location>
        <begin position="240"/>
        <end position="262"/>
    </location>
</feature>
<dbReference type="SMART" id="SM00233">
    <property type="entry name" value="PH"/>
    <property type="match status" value="4"/>
</dbReference>
<dbReference type="SUPFAM" id="SSF57863">
    <property type="entry name" value="ArfGap/RecO-like zinc finger"/>
    <property type="match status" value="1"/>
</dbReference>
<dbReference type="SMART" id="SM00454">
    <property type="entry name" value="SAM"/>
    <property type="match status" value="1"/>
</dbReference>
<dbReference type="InterPro" id="IPR001849">
    <property type="entry name" value="PH_domain"/>
</dbReference>
<feature type="region of interest" description="Disordered" evidence="3">
    <location>
        <begin position="374"/>
        <end position="489"/>
    </location>
</feature>
<feature type="compositionally biased region" description="Basic and acidic residues" evidence="3">
    <location>
        <begin position="1726"/>
        <end position="1736"/>
    </location>
</feature>
<dbReference type="Gene3D" id="2.30.29.30">
    <property type="entry name" value="Pleckstrin-homology domain (PH domain)/Phosphotyrosine-binding domain (PTB)"/>
    <property type="match status" value="5"/>
</dbReference>
<dbReference type="Pfam" id="PF00536">
    <property type="entry name" value="SAM_1"/>
    <property type="match status" value="1"/>
</dbReference>
<dbReference type="InterPro" id="IPR013761">
    <property type="entry name" value="SAM/pointed_sf"/>
</dbReference>
<reference evidence="9" key="1">
    <citation type="submission" date="2020-10" db="EMBL/GenBank/DDBJ databases">
        <title>Chromosome-scale genome assembly of the Allis shad, Alosa alosa.</title>
        <authorList>
            <person name="Margot Z."/>
            <person name="Christophe K."/>
            <person name="Cabau C."/>
            <person name="Louis A."/>
            <person name="Berthelot C."/>
            <person name="Parey E."/>
            <person name="Roest Crollius H."/>
            <person name="Montfort J."/>
            <person name="Robinson-Rechavi M."/>
            <person name="Bucao C."/>
            <person name="Bouchez O."/>
            <person name="Gislard M."/>
            <person name="Lluch J."/>
            <person name="Milhes M."/>
            <person name="Lampietro C."/>
            <person name="Lopez Roques C."/>
            <person name="Donnadieu C."/>
            <person name="Braasch I."/>
            <person name="Desvignes T."/>
            <person name="Postlethwait J."/>
            <person name="Bobe J."/>
            <person name="Guiguen Y."/>
        </authorList>
    </citation>
    <scope>NUCLEOTIDE SEQUENCE</scope>
    <source>
        <strain evidence="9">M-15738</strain>
        <tissue evidence="9">Blood</tissue>
    </source>
</reference>
<dbReference type="GO" id="GO:0005547">
    <property type="term" value="F:phosphatidylinositol-3,4,5-trisphosphate binding"/>
    <property type="evidence" value="ECO:0007669"/>
    <property type="project" value="TreeGrafter"/>
</dbReference>
<evidence type="ECO:0000259" key="7">
    <source>
        <dbReference type="PROSITE" id="PS50200"/>
    </source>
</evidence>
<feature type="region of interest" description="Disordered" evidence="3">
    <location>
        <begin position="134"/>
        <end position="262"/>
    </location>
</feature>
<feature type="region of interest" description="Disordered" evidence="3">
    <location>
        <begin position="1641"/>
        <end position="1740"/>
    </location>
</feature>
<dbReference type="SUPFAM" id="SSF48350">
    <property type="entry name" value="GTPase activation domain, GAP"/>
    <property type="match status" value="1"/>
</dbReference>
<evidence type="ECO:0000259" key="6">
    <source>
        <dbReference type="PROSITE" id="PS50115"/>
    </source>
</evidence>
<accession>A0AAV6FE29</accession>
<feature type="region of interest" description="Disordered" evidence="3">
    <location>
        <begin position="1588"/>
        <end position="1611"/>
    </location>
</feature>
<keyword evidence="2" id="KW-0863">Zinc-finger</keyword>
<feature type="domain" description="Ras-associating" evidence="7">
    <location>
        <begin position="1348"/>
        <end position="1441"/>
    </location>
</feature>
<dbReference type="PROSITE" id="PS50105">
    <property type="entry name" value="SAM_DOMAIN"/>
    <property type="match status" value="1"/>
</dbReference>
<feature type="compositionally biased region" description="Low complexity" evidence="3">
    <location>
        <begin position="417"/>
        <end position="429"/>
    </location>
</feature>
<evidence type="ECO:0000256" key="2">
    <source>
        <dbReference type="PROSITE-ProRule" id="PRU00288"/>
    </source>
</evidence>
<dbReference type="SMART" id="SM00105">
    <property type="entry name" value="ArfGap"/>
    <property type="match status" value="1"/>
</dbReference>
<feature type="compositionally biased region" description="Polar residues" evidence="3">
    <location>
        <begin position="473"/>
        <end position="484"/>
    </location>
</feature>
<feature type="domain" description="PH" evidence="4">
    <location>
        <begin position="548"/>
        <end position="702"/>
    </location>
</feature>
<organism evidence="9 10">
    <name type="scientific">Alosa alosa</name>
    <name type="common">allis shad</name>
    <dbReference type="NCBI Taxonomy" id="278164"/>
    <lineage>
        <taxon>Eukaryota</taxon>
        <taxon>Metazoa</taxon>
        <taxon>Chordata</taxon>
        <taxon>Craniata</taxon>
        <taxon>Vertebrata</taxon>
        <taxon>Euteleostomi</taxon>
        <taxon>Actinopterygii</taxon>
        <taxon>Neopterygii</taxon>
        <taxon>Teleostei</taxon>
        <taxon>Clupei</taxon>
        <taxon>Clupeiformes</taxon>
        <taxon>Clupeoidei</taxon>
        <taxon>Clupeidae</taxon>
        <taxon>Alosa</taxon>
    </lineage>
</organism>
<feature type="domain" description="PH" evidence="4">
    <location>
        <begin position="1454"/>
        <end position="1558"/>
    </location>
</feature>
<dbReference type="PROSITE" id="PS50115">
    <property type="entry name" value="ARFGAP"/>
    <property type="match status" value="1"/>
</dbReference>
<dbReference type="PROSITE" id="PS50003">
    <property type="entry name" value="PH_DOMAIN"/>
    <property type="match status" value="3"/>
</dbReference>
<dbReference type="GO" id="GO:0005737">
    <property type="term" value="C:cytoplasm"/>
    <property type="evidence" value="ECO:0007669"/>
    <property type="project" value="TreeGrafter"/>
</dbReference>
<feature type="region of interest" description="Disordered" evidence="3">
    <location>
        <begin position="290"/>
        <end position="361"/>
    </location>
</feature>
<dbReference type="PROSITE" id="PS50238">
    <property type="entry name" value="RHOGAP"/>
    <property type="match status" value="1"/>
</dbReference>
<dbReference type="PROSITE" id="PS50200">
    <property type="entry name" value="RA"/>
    <property type="match status" value="1"/>
</dbReference>
<dbReference type="SUPFAM" id="SSF47769">
    <property type="entry name" value="SAM/Pointed domain"/>
    <property type="match status" value="1"/>
</dbReference>
<feature type="domain" description="Rho-GAP" evidence="8">
    <location>
        <begin position="1142"/>
        <end position="1318"/>
    </location>
</feature>
<feature type="compositionally biased region" description="Polar residues" evidence="3">
    <location>
        <begin position="153"/>
        <end position="162"/>
    </location>
</feature>
<evidence type="ECO:0000259" key="8">
    <source>
        <dbReference type="PROSITE" id="PS50238"/>
    </source>
</evidence>
<dbReference type="InterPro" id="IPR000198">
    <property type="entry name" value="RhoGAP_dom"/>
</dbReference>
<dbReference type="GO" id="GO:0007165">
    <property type="term" value="P:signal transduction"/>
    <property type="evidence" value="ECO:0007669"/>
    <property type="project" value="InterPro"/>
</dbReference>
<feature type="compositionally biased region" description="Basic residues" evidence="3">
    <location>
        <begin position="396"/>
        <end position="406"/>
    </location>
</feature>
<dbReference type="GO" id="GO:0008270">
    <property type="term" value="F:zinc ion binding"/>
    <property type="evidence" value="ECO:0007669"/>
    <property type="project" value="UniProtKB-KW"/>
</dbReference>
<feature type="compositionally biased region" description="Basic and acidic residues" evidence="3">
    <location>
        <begin position="1644"/>
        <end position="1655"/>
    </location>
</feature>
<dbReference type="Proteomes" id="UP000823561">
    <property type="component" value="Chromosome 24"/>
</dbReference>
<dbReference type="InterPro" id="IPR052227">
    <property type="entry name" value="Arf-Rho-GAP_ANK-PH_domain"/>
</dbReference>
<keyword evidence="2" id="KW-0479">Metal-binding</keyword>
<dbReference type="InterPro" id="IPR001164">
    <property type="entry name" value="ArfGAP_dom"/>
</dbReference>
<evidence type="ECO:0000313" key="10">
    <source>
        <dbReference type="Proteomes" id="UP000823561"/>
    </source>
</evidence>
<name>A0AAV6FE29_9TELE</name>
<dbReference type="Gene3D" id="1.10.555.10">
    <property type="entry name" value="Rho GTPase activation protein"/>
    <property type="match status" value="1"/>
</dbReference>
<dbReference type="PANTHER" id="PTHR45899:SF1">
    <property type="entry name" value="ARF-GAP WITH RHO-GAP DOMAIN, ANK REPEAT AND PH DOMAIN-CONTAINING PROTEIN 2"/>
    <property type="match status" value="1"/>
</dbReference>
<gene>
    <name evidence="9" type="ORF">AALO_G00296120</name>
</gene>